<evidence type="ECO:0000313" key="6">
    <source>
        <dbReference type="EMBL" id="HAS6680891.1"/>
    </source>
</evidence>
<dbReference type="InterPro" id="IPR036390">
    <property type="entry name" value="WH_DNA-bd_sf"/>
</dbReference>
<dbReference type="InterPro" id="IPR011991">
    <property type="entry name" value="ArsR-like_HTH"/>
</dbReference>
<dbReference type="OrthoDB" id="5297460at2"/>
<dbReference type="EMBL" id="CP034299">
    <property type="protein sequence ID" value="QHH11295.1"/>
    <property type="molecule type" value="Genomic_DNA"/>
</dbReference>
<keyword evidence="3" id="KW-0804">Transcription</keyword>
<keyword evidence="1" id="KW-0805">Transcription regulation</keyword>
<evidence type="ECO:0000256" key="3">
    <source>
        <dbReference type="ARBA" id="ARBA00023163"/>
    </source>
</evidence>
<dbReference type="InterPro" id="IPR051011">
    <property type="entry name" value="Metal_resp_trans_reg"/>
</dbReference>
<dbReference type="PANTHER" id="PTHR43132">
    <property type="entry name" value="ARSENICAL RESISTANCE OPERON REPRESSOR ARSR-RELATED"/>
    <property type="match status" value="1"/>
</dbReference>
<dbReference type="CDD" id="cd00090">
    <property type="entry name" value="HTH_ARSR"/>
    <property type="match status" value="1"/>
</dbReference>
<dbReference type="AlphaFoldDB" id="A0A2R9VTU1"/>
<organism evidence="6">
    <name type="scientific">Vibrio parahaemolyticus</name>
    <dbReference type="NCBI Taxonomy" id="670"/>
    <lineage>
        <taxon>Bacteria</taxon>
        <taxon>Pseudomonadati</taxon>
        <taxon>Pseudomonadota</taxon>
        <taxon>Gammaproteobacteria</taxon>
        <taxon>Vibrionales</taxon>
        <taxon>Vibrionaceae</taxon>
        <taxon>Vibrio</taxon>
    </lineage>
</organism>
<gene>
    <name evidence="7" type="ORF">EHC69_18470</name>
    <name evidence="5" type="ORF">I7278_09445</name>
    <name evidence="6" type="ORF">I7278_29485</name>
</gene>
<dbReference type="PRINTS" id="PR00778">
    <property type="entry name" value="HTHARSR"/>
</dbReference>
<keyword evidence="2" id="KW-0238">DNA-binding</keyword>
<name>A0A2R9VTU1_VIBPH</name>
<dbReference type="SUPFAM" id="SSF46785">
    <property type="entry name" value="Winged helix' DNA-binding domain"/>
    <property type="match status" value="1"/>
</dbReference>
<reference evidence="6" key="3">
    <citation type="submission" date="2019-12" db="EMBL/GenBank/DDBJ databases">
        <authorList>
            <consortium name="NCBI Pathogen Detection Project"/>
        </authorList>
    </citation>
    <scope>NUCLEOTIDE SEQUENCE</scope>
    <source>
        <strain evidence="6">1930</strain>
    </source>
</reference>
<dbReference type="PANTHER" id="PTHR43132:SF2">
    <property type="entry name" value="ARSENICAL RESISTANCE OPERON REPRESSOR ARSR-RELATED"/>
    <property type="match status" value="1"/>
</dbReference>
<dbReference type="InterPro" id="IPR001845">
    <property type="entry name" value="HTH_ArsR_DNA-bd_dom"/>
</dbReference>
<evidence type="ECO:0000313" key="8">
    <source>
        <dbReference type="Proteomes" id="UP000464718"/>
    </source>
</evidence>
<evidence type="ECO:0000256" key="2">
    <source>
        <dbReference type="ARBA" id="ARBA00023125"/>
    </source>
</evidence>
<proteinExistence type="predicted"/>
<dbReference type="Pfam" id="PF12840">
    <property type="entry name" value="HTH_20"/>
    <property type="match status" value="1"/>
</dbReference>
<protein>
    <submittedName>
        <fullName evidence="7">ArsR family transcriptional regulator</fullName>
    </submittedName>
    <submittedName>
        <fullName evidence="6">Metalloregulator ArsR/SmtB family transcription factor</fullName>
    </submittedName>
</protein>
<evidence type="ECO:0000313" key="5">
    <source>
        <dbReference type="EMBL" id="HAS6677032.1"/>
    </source>
</evidence>
<dbReference type="OMA" id="TLYCVAE"/>
<sequence length="150" mass="16632">MICLIGGDNFCHHSMSRYETRLKSHRVKPEKLAFKASFPIIETHLTLVSLEVSMELEAVAKALKELGHPTRLCIYKEVVKAGYKGIAVGGVQEKLGIPASTLSHHISSLASAGLITQRREGRILFCVAEYECLDDVIDFLRAECCVNECQ</sequence>
<dbReference type="GO" id="GO:0003700">
    <property type="term" value="F:DNA-binding transcription factor activity"/>
    <property type="evidence" value="ECO:0007669"/>
    <property type="project" value="InterPro"/>
</dbReference>
<dbReference type="Proteomes" id="UP000856022">
    <property type="component" value="Unassembled WGS sequence"/>
</dbReference>
<dbReference type="EMBL" id="DACQKT010000003">
    <property type="protein sequence ID" value="HAS6677032.1"/>
    <property type="molecule type" value="Genomic_DNA"/>
</dbReference>
<evidence type="ECO:0000256" key="1">
    <source>
        <dbReference type="ARBA" id="ARBA00023015"/>
    </source>
</evidence>
<dbReference type="PROSITE" id="PS50987">
    <property type="entry name" value="HTH_ARSR_2"/>
    <property type="match status" value="1"/>
</dbReference>
<dbReference type="Proteomes" id="UP000464718">
    <property type="component" value="Chromosome ii"/>
</dbReference>
<dbReference type="InterPro" id="IPR036388">
    <property type="entry name" value="WH-like_DNA-bd_sf"/>
</dbReference>
<evidence type="ECO:0000313" key="7">
    <source>
        <dbReference type="EMBL" id="QHH11295.1"/>
    </source>
</evidence>
<feature type="domain" description="HTH arsR-type" evidence="4">
    <location>
        <begin position="51"/>
        <end position="148"/>
    </location>
</feature>
<dbReference type="Gene3D" id="1.10.10.10">
    <property type="entry name" value="Winged helix-like DNA-binding domain superfamily/Winged helix DNA-binding domain"/>
    <property type="match status" value="1"/>
</dbReference>
<evidence type="ECO:0000259" key="4">
    <source>
        <dbReference type="PROSITE" id="PS50987"/>
    </source>
</evidence>
<dbReference type="EMBL" id="DACQKT010000084">
    <property type="protein sequence ID" value="HAS6680891.1"/>
    <property type="molecule type" value="Genomic_DNA"/>
</dbReference>
<dbReference type="NCBIfam" id="NF033788">
    <property type="entry name" value="HTH_metalloreg"/>
    <property type="match status" value="1"/>
</dbReference>
<dbReference type="SMART" id="SM00418">
    <property type="entry name" value="HTH_ARSR"/>
    <property type="match status" value="1"/>
</dbReference>
<accession>A0A2R9VTU1</accession>
<reference evidence="6" key="1">
    <citation type="journal article" date="2018" name="Genome Biol.">
        <title>SKESA: strategic k-mer extension for scrupulous assemblies.</title>
        <authorList>
            <person name="Souvorov A."/>
            <person name="Agarwala R."/>
            <person name="Lipman D.J."/>
        </authorList>
    </citation>
    <scope>NUCLEOTIDE SEQUENCE</scope>
    <source>
        <strain evidence="6">1930</strain>
    </source>
</reference>
<reference evidence="7 8" key="2">
    <citation type="submission" date="2018-12" db="EMBL/GenBank/DDBJ databases">
        <title>Genomic insights into the evolutionary origins and pathogenicity of five Vibrio parahaemolyticus strains isolated from the shrimp with acute hepatopancreatic necrosis disease (AHPND).</title>
        <authorList>
            <person name="Yang Q."/>
            <person name="Dong X."/>
            <person name="Xie G."/>
            <person name="Fu S."/>
            <person name="Zou P."/>
            <person name="Sun J."/>
            <person name="Wang Y."/>
            <person name="Huang J."/>
        </authorList>
    </citation>
    <scope>NUCLEOTIDE SEQUENCE [LARGE SCALE GENOMIC DNA]</scope>
    <source>
        <strain evidence="7 8">20160303005-1</strain>
    </source>
</reference>
<dbReference type="GO" id="GO:0003677">
    <property type="term" value="F:DNA binding"/>
    <property type="evidence" value="ECO:0007669"/>
    <property type="project" value="UniProtKB-KW"/>
</dbReference>